<name>A0A8S1KR35_PARPR</name>
<feature type="transmembrane region" description="Helical" evidence="1">
    <location>
        <begin position="3321"/>
        <end position="3341"/>
    </location>
</feature>
<dbReference type="OMA" id="GINAHAC"/>
<comment type="caution">
    <text evidence="2">The sequence shown here is derived from an EMBL/GenBank/DDBJ whole genome shotgun (WGS) entry which is preliminary data.</text>
</comment>
<protein>
    <recommendedName>
        <fullName evidence="4">Transmembrane protein</fullName>
    </recommendedName>
</protein>
<dbReference type="Proteomes" id="UP000688137">
    <property type="component" value="Unassembled WGS sequence"/>
</dbReference>
<evidence type="ECO:0000256" key="1">
    <source>
        <dbReference type="SAM" id="Phobius"/>
    </source>
</evidence>
<proteinExistence type="predicted"/>
<gene>
    <name evidence="2" type="ORF">PPRIM_AZ9-3.1.T0260306</name>
</gene>
<evidence type="ECO:0008006" key="4">
    <source>
        <dbReference type="Google" id="ProtNLM"/>
    </source>
</evidence>
<sequence>MIIYLIQSIFSQHLIIRQCYEQLFNQKFCIESTKDSSCTFNEQYKLCLPITDTNYGCSINLNEKACINQLSDEYGIEYQCVFDLRCKKASKQQLSILGCFDKFSKHACMNIRNHKCQWDSFCQYLQNEEVQLLSCEQQYKLPVTPLVCSSIKNLECMNTGLQGDYKCVSIQENDYSWLKCSQLGLTELGCRKIIAFGEKCIYKNNICQQVSHNEILNCNSKINKLACLSIDNPEFSCYWKNQQCLEFQFLTDNQEIVSNVNISVCSKLNGPYQYDKEKSQCVIIPQENFQFLHCNTIGLSREGCLQIKNENCSFYGGICQELNEQDLKSYLCNMDLNEKACINLETEFQYCQWNGIKCERIFINQDIDCPMNFVNKSIKVNGNVCQAISKPDILCKYNQKTNLCVSSLINDECNTPFINLLGCLSIQNNKQACQWIQNQCKQIKIDIITTTTFENLGYANPYACSQVYQNDSIGCFYDKISQKCKSINVDLNHNSIKIFLNKITCKDQSLGINKVLCASITTELTPCRWHQEQCSFVKQQQIINIPCQYLEYANYQVCAFVELGKKMCGFSSKFKGCIEIFTDKIKNCNTKGLNQYACTSIDGFCYFENYICKDANLNLKNIKCYSNYPTKKTCLAVQTEGQYCQWSNRLNQCINAHIEQNEKCENFSQVNFSVCAQVINNSKQKPFKGYCKYDENKNSCQILDKYQCTTKCCTEVIGINAHACSKFSAKEFESDYCYFNNLRCQELTKDIVDINDPIQVKFYFNELKLPCSSMTKKTCHMIDWSESQRCFSDGEICNHFETYHYSNIKELINNKTIFNKFACLSVEAKSNNDTEFKYLTYDDENKTCKIQTKIEYKSCEEVEGNRNVCMKYTEKLYCKWNAVKLKCVTISFQELYEMKSCELNQNIEACYENQYQNCSYDNYSDMCIAFKTDYIVEKQYKIESVCKQLTDQPYKFVFDNKCVVLLNKFPNCGENNINNLACYMNSSGECRWNPESLTCYQNEDEINQLSCSDNLNKVLCKLVTKEACVWNENKKQCQSIEKMINSDSNNEQNEVACLQRNKVGYQYDSQNHECKLIDKQLNCSDKKINKFACLFLTKGSKCYYNNGECLDYQSDQTICDSGTDINIEVCMDIPKPCFFNIDSLKCENAKIEKDTTCQDLNEKRHFNKIACSSISMDLTQGYGNEQCLIDTDQSQQCNYQKYCYWDIAIYTCNIYKLVESFFDKSFHEQIMKNLWVFNDTQELEYTNSTNDCSQQIIIKDGKQQFKDQNKYGICKNTGKRCQHNSECNQITYYQKPKNIIEAQALKEDNQKNFIYLNDTCIEYCEPVDQDCQDQNISTIKLDFLINGQQLKKICLPKLFYDHHPLCINFNNTLLNCDNIYSKALCLQNEQCYFDINQGGCRQLTGNEHKLPSCSAIQNKCKTSYSRNAICQELEKESNNKCFSNQIGRIQCQNIINQKKYGYFKNCSKIHESVAQPILCAKAQDICRFDGVKCVNTIVDPCQCDKSYSKQLCEKCGCDFMFLGYCQQQKELAPQINEDCSNKYYLCYEVTEFVYNNKQKVCGLVDQACKFTNKCEDATHSTCNELIGLVVSQQACIRCQGQGMIYDSINQLCIPLIENINECENLNKQGCLQYTRNIKCKWNKIKSLKQQTDKLDCSILNYDSCNQEQQNKCWFNIETQLCIKYNPLKGQCNTLKNKSLCNLSMVQSCIWNGNICQISLQNQRCEGLNKFGCLNFQDKPCLWSQLNQTCKQANLNDQINNCNQFDNYEMNAQTCTQINTQNKQSCILGKNYKCRQIIESILYDCETAGLNQQACILKTKNSCAFKNNKCISIQNLNEGCQPYLNRLACLSQKQNCQYEKNSCSELEINNYDELFKNVNRQYSNQLCKQFDKKGNSLIYSQILGRCLEIPQQNAIISDCGTIGINKFACLSNTKGLCQYIDSECKIIQKEQVKSCEETLNWVSCINNNLKCKFVQSKCQPFSKEESCKSLETEKAIINYRVCANTVDIPCKYDSNTFSCKEVNDQFEMCSALGLNQKACIFNTSKSRCKFELNECKIDNQNAKCTDMINEMKCLNIKEKNCYFDKIDGCKKISLKLNQQNCEHASRFIESTCSQKPCIYDKQIQQCKDVQLDDDDFIWSNKDSFNKQACMIFENKQTYWDDGCFEVTEEMLQILKCGDQLNKQACLNVKTQFQFCLFRDGKCQAYNNDNCEKISDINNGVICSLTKNQECKYDSFKSKCEIVEQNSNDLNCNEKAQQFYNKEACEKDEQCIFIGYCIQKDPNTMYYCKQAQTNNQCKTVLLEDCYFDNSSNQCLLITNQITKITCSEVQNKISCIKFQIEGQNYRFYNYECKQNSIEEYSNKKYFDISLINNFQFCEQITDTAFGYNSQIHTCIEVKQESQDLTCPKDLNIKKCIPLNSKRNQCKFYKYQQEINEDIFNCNISEIECCQKAKDQRSCLYQTKFKCQWNDNCTQYIQQQNNILCDQIKKASKQVCFSQSDNFCIFDIVKLGCKKIESVSSCDQVQSKEQCRRITIMPCFWNEDECQYKEKSLSDTCQDINNKYGNLQACIQVEKQGQMCAFINQQCQSFVEIESNNNCLDYINKNACLNQTYSQCFWDSTESFVYNIKTNITNDNIGNKLGSCQIFIKQDESDCENNLSFQSCLRITKQGAYCQWKDGLCQKVQEDNLFIQELSIRGLVNSNVCHLIKDMGVIYDEQVYKCVQRYNKDHLSCSSPKPGMNIVACLQIKQKKELCIWDYEKKICYNLRKQQNNFRNQTNTAYKNELQETCYKLGINPVYCSEIELEQPCGGMKEGCDYVDLNVVKCDHLGLNKYACINVKTQPCIWVKDDDDFYHCEERIPDGKCEDNNGIVNPLLCSMVEEYDPCSYDSNSHTCKKPQTNLDSCDVEGINAYGCIQIKNCFFLNQTCQFFDSNNNLQCKDAYFANQSVCSQIKNGGCKYNQLGFGCIESSFEDFCSSEGINMDGCNKIDNCQWKNEQCQCKMILEQQKDCSEYQDYINCNKSSKCYFEFSQFQNNKGICKEQYCGYQNQCNYQLESGQICYQDFDGKCNEANSCNEIINSQLDCFNFVFDKKQCVSDDSNACIKFENCEKLNKIQCIKYTKDCILINTCVTKQCHHIKDKQSCIQFNCTWFDQNCKVQIECSEILIENDCNINYYNGLQCSWHQISNDNLNNGFCTSYGCNYLQKNLQCNGIQVQSSICLQIYKNICLSCEQIFDACECMNNVEYCQYDINQKQCISQTCESYNELTCPHTRCKFNKQYNICIPQCQYNYNKKQCQYLNICIWDQLYTPPCFEIETFIDTPEYVYVTFSLIIFYQVMFYTILLI</sequence>
<keyword evidence="1" id="KW-0472">Membrane</keyword>
<keyword evidence="1" id="KW-1133">Transmembrane helix</keyword>
<accession>A0A8S1KR35</accession>
<dbReference type="EMBL" id="CAJJDM010000025">
    <property type="protein sequence ID" value="CAD8057960.1"/>
    <property type="molecule type" value="Genomic_DNA"/>
</dbReference>
<evidence type="ECO:0000313" key="2">
    <source>
        <dbReference type="EMBL" id="CAD8057960.1"/>
    </source>
</evidence>
<reference evidence="2" key="1">
    <citation type="submission" date="2021-01" db="EMBL/GenBank/DDBJ databases">
        <authorList>
            <consortium name="Genoscope - CEA"/>
            <person name="William W."/>
        </authorList>
    </citation>
    <scope>NUCLEOTIDE SEQUENCE</scope>
</reference>
<keyword evidence="1" id="KW-0812">Transmembrane</keyword>
<organism evidence="2 3">
    <name type="scientific">Paramecium primaurelia</name>
    <dbReference type="NCBI Taxonomy" id="5886"/>
    <lineage>
        <taxon>Eukaryota</taxon>
        <taxon>Sar</taxon>
        <taxon>Alveolata</taxon>
        <taxon>Ciliophora</taxon>
        <taxon>Intramacronucleata</taxon>
        <taxon>Oligohymenophorea</taxon>
        <taxon>Peniculida</taxon>
        <taxon>Parameciidae</taxon>
        <taxon>Paramecium</taxon>
    </lineage>
</organism>
<evidence type="ECO:0000313" key="3">
    <source>
        <dbReference type="Proteomes" id="UP000688137"/>
    </source>
</evidence>
<keyword evidence="3" id="KW-1185">Reference proteome</keyword>